<accession>A0A381SEF5</accession>
<reference evidence="1" key="1">
    <citation type="submission" date="2018-05" db="EMBL/GenBank/DDBJ databases">
        <authorList>
            <person name="Lanie J.A."/>
            <person name="Ng W.-L."/>
            <person name="Kazmierczak K.M."/>
            <person name="Andrzejewski T.M."/>
            <person name="Davidsen T.M."/>
            <person name="Wayne K.J."/>
            <person name="Tettelin H."/>
            <person name="Glass J.I."/>
            <person name="Rusch D."/>
            <person name="Podicherti R."/>
            <person name="Tsui H.-C.T."/>
            <person name="Winkler M.E."/>
        </authorList>
    </citation>
    <scope>NUCLEOTIDE SEQUENCE</scope>
</reference>
<organism evidence="1">
    <name type="scientific">marine metagenome</name>
    <dbReference type="NCBI Taxonomy" id="408172"/>
    <lineage>
        <taxon>unclassified sequences</taxon>
        <taxon>metagenomes</taxon>
        <taxon>ecological metagenomes</taxon>
    </lineage>
</organism>
<name>A0A381SEF5_9ZZZZ</name>
<protein>
    <submittedName>
        <fullName evidence="1">Uncharacterized protein</fullName>
    </submittedName>
</protein>
<dbReference type="AlphaFoldDB" id="A0A381SEF5"/>
<evidence type="ECO:0000313" key="1">
    <source>
        <dbReference type="EMBL" id="SVA02445.1"/>
    </source>
</evidence>
<dbReference type="EMBL" id="UINC01003006">
    <property type="protein sequence ID" value="SVA02445.1"/>
    <property type="molecule type" value="Genomic_DNA"/>
</dbReference>
<gene>
    <name evidence="1" type="ORF">METZ01_LOCUS55299</name>
</gene>
<proteinExistence type="predicted"/>
<sequence length="411" mass="47364">MKRIIISALLIIPASMSAQQRQTSKPASYSFLFKDSPSQLFTMRQFNQSYLSSYRLFARGLNSVIKKKHISDMIQLGMHSLFFMPLTHEEGHRSILTVNQIGSISQPFFNKQGAAYVNGVTDRSLKDLRDNDLPDYIRLHTGGLESDYMLTRHVETIGSFDLDDFNHYKWEYWSRKAVIVQYLVLGLFEFEAGIKEESNELERDIVGLDTYGAVRHLFRPSMEFYRYTLYTDLTAAEKDFVKRMGYRSLLNLLNPMMLGKSGYHLNGEVTVNAGLGYMLSPFGDFIDENIWLKTGGLNLLFTLRQFQNKENWFQGIGISVIDYPLSKKLILTLKGHYWQQPLHFDFNTSESFSGGALDANLGYYFYNDQDSWLSGIAVDFGLIYKTKGFLPEELYLDKHFGLRFGTTLELD</sequence>